<dbReference type="Proteomes" id="UP000054567">
    <property type="component" value="Unassembled WGS sequence"/>
</dbReference>
<dbReference type="VEuPathDB" id="FungiDB:CPAG_06832"/>
<dbReference type="OrthoDB" id="4193134at2759"/>
<feature type="compositionally biased region" description="Low complexity" evidence="1">
    <location>
        <begin position="511"/>
        <end position="538"/>
    </location>
</feature>
<dbReference type="SUPFAM" id="SSF56112">
    <property type="entry name" value="Protein kinase-like (PK-like)"/>
    <property type="match status" value="2"/>
</dbReference>
<sequence length="556" mass="63195">MPASLPLLNGSITLSAALHKDDDYLLLLSYPKKRLDFYLYLYQRRSTIKAIVAHHLGLPEDDCKVGEVEEWIHGSFNLCVPIYINDSIKFCVRRVIIRFPLPYKLGETQYPGNTEEKLRCEVATYIWIRNNCPAIPIPKLFGYAFSEGQSFMALEHASLLARLQWYFRTATCWVLGSLSPSPYVTCKTGNLLKTGYMIVEYVDEGDMLSKSWEAHRSDPYRRTNLFRDLSRIILLLSRIPLPHIASLTIDDDGVLSLTNRPLSLVLQKLENECIPTGIARNLTYNATDAYYLDLLACHDNVIRYKENAIHDKDDGEAQLSALTMMKALLPHFADRNFRSGPFILTLTDLHQSNIFVDKDWNITKLIDLEWACSLPIEMLHPPHWLTSQCIDTLQDERLDEYINVHKEFMSVFESEERALVQGNTPITHTMWKGWKIGNFWYFSALNWPKGLCNLFFEQIQPMFARCSDKACTNFEEVVTSYWAADAAKLIDSKLKEKESYGEKLRELFANSGESSASGLGSEKAGTTDTATAADPGDGPIDEMKIDSHAISGPAQE</sequence>
<organism evidence="2 3">
    <name type="scientific">Coccidioides posadasii RMSCC 3488</name>
    <dbReference type="NCBI Taxonomy" id="454284"/>
    <lineage>
        <taxon>Eukaryota</taxon>
        <taxon>Fungi</taxon>
        <taxon>Dikarya</taxon>
        <taxon>Ascomycota</taxon>
        <taxon>Pezizomycotina</taxon>
        <taxon>Eurotiomycetes</taxon>
        <taxon>Eurotiomycetidae</taxon>
        <taxon>Onygenales</taxon>
        <taxon>Onygenaceae</taxon>
        <taxon>Coccidioides</taxon>
    </lineage>
</organism>
<gene>
    <name evidence="2" type="ORF">CPAG_06832</name>
</gene>
<evidence type="ECO:0000313" key="2">
    <source>
        <dbReference type="EMBL" id="KMM70521.1"/>
    </source>
</evidence>
<dbReference type="PANTHER" id="PTHR21310">
    <property type="entry name" value="AMINOGLYCOSIDE PHOSPHOTRANSFERASE-RELATED-RELATED"/>
    <property type="match status" value="1"/>
</dbReference>
<feature type="region of interest" description="Disordered" evidence="1">
    <location>
        <begin position="511"/>
        <end position="556"/>
    </location>
</feature>
<dbReference type="InterPro" id="IPR011009">
    <property type="entry name" value="Kinase-like_dom_sf"/>
</dbReference>
<dbReference type="InterPro" id="IPR051678">
    <property type="entry name" value="AGP_Transferase"/>
</dbReference>
<dbReference type="PANTHER" id="PTHR21310:SF37">
    <property type="entry name" value="AMINOGLYCOSIDE PHOSPHOTRANSFERASE DOMAIN-CONTAINING PROTEIN"/>
    <property type="match status" value="1"/>
</dbReference>
<accession>A0A0J6FBW0</accession>
<protein>
    <submittedName>
        <fullName evidence="2">Uncharacterized protein</fullName>
    </submittedName>
</protein>
<proteinExistence type="predicted"/>
<reference evidence="2 3" key="1">
    <citation type="submission" date="2007-06" db="EMBL/GenBank/DDBJ databases">
        <title>The Genome Sequence of Coccidioides posadasii RMSCC_3488.</title>
        <authorList>
            <consortium name="Coccidioides Genome Resources Consortium"/>
            <consortium name="The Broad Institute Genome Sequencing Platform"/>
            <person name="Henn M.R."/>
            <person name="Sykes S."/>
            <person name="Young S."/>
            <person name="Jaffe D."/>
            <person name="Berlin A."/>
            <person name="Alvarez P."/>
            <person name="Butler J."/>
            <person name="Gnerre S."/>
            <person name="Grabherr M."/>
            <person name="Mauceli E."/>
            <person name="Brockman W."/>
            <person name="Kodira C."/>
            <person name="Alvarado L."/>
            <person name="Zeng Q."/>
            <person name="Crawford M."/>
            <person name="Antoine C."/>
            <person name="Devon K."/>
            <person name="Galgiani J."/>
            <person name="Orsborn K."/>
            <person name="Lewis M.L."/>
            <person name="Nusbaum C."/>
            <person name="Galagan J."/>
            <person name="Birren B."/>
        </authorList>
    </citation>
    <scope>NUCLEOTIDE SEQUENCE [LARGE SCALE GENOMIC DNA]</scope>
    <source>
        <strain evidence="2 3">RMSCC 3488</strain>
    </source>
</reference>
<dbReference type="EMBL" id="DS268112">
    <property type="protein sequence ID" value="KMM70521.1"/>
    <property type="molecule type" value="Genomic_DNA"/>
</dbReference>
<evidence type="ECO:0000313" key="3">
    <source>
        <dbReference type="Proteomes" id="UP000054567"/>
    </source>
</evidence>
<reference evidence="3" key="3">
    <citation type="journal article" date="2010" name="Genome Res.">
        <title>Population genomic sequencing of Coccidioides fungi reveals recent hybridization and transposon control.</title>
        <authorList>
            <person name="Neafsey D.E."/>
            <person name="Barker B.M."/>
            <person name="Sharpton T.J."/>
            <person name="Stajich J.E."/>
            <person name="Park D.J."/>
            <person name="Whiston E."/>
            <person name="Hung C.-Y."/>
            <person name="McMahan C."/>
            <person name="White J."/>
            <person name="Sykes S."/>
            <person name="Heiman D."/>
            <person name="Young S."/>
            <person name="Zeng Q."/>
            <person name="Abouelleil A."/>
            <person name="Aftuck L."/>
            <person name="Bessette D."/>
            <person name="Brown A."/>
            <person name="FitzGerald M."/>
            <person name="Lui A."/>
            <person name="Macdonald J.P."/>
            <person name="Priest M."/>
            <person name="Orbach M.J."/>
            <person name="Galgiani J.N."/>
            <person name="Kirkland T.N."/>
            <person name="Cole G.T."/>
            <person name="Birren B.W."/>
            <person name="Henn M.R."/>
            <person name="Taylor J.W."/>
            <person name="Rounsley S.D."/>
        </authorList>
    </citation>
    <scope>NUCLEOTIDE SEQUENCE [LARGE SCALE GENOMIC DNA]</scope>
    <source>
        <strain evidence="3">RMSCC 3488</strain>
    </source>
</reference>
<evidence type="ECO:0000256" key="1">
    <source>
        <dbReference type="SAM" id="MobiDB-lite"/>
    </source>
</evidence>
<dbReference type="AlphaFoldDB" id="A0A0J6FBW0"/>
<name>A0A0J6FBW0_COCPO</name>
<reference evidence="3" key="2">
    <citation type="journal article" date="2009" name="Genome Res.">
        <title>Comparative genomic analyses of the human fungal pathogens Coccidioides and their relatives.</title>
        <authorList>
            <person name="Sharpton T.J."/>
            <person name="Stajich J.E."/>
            <person name="Rounsley S.D."/>
            <person name="Gardner M.J."/>
            <person name="Wortman J.R."/>
            <person name="Jordar V.S."/>
            <person name="Maiti R."/>
            <person name="Kodira C.D."/>
            <person name="Neafsey D.E."/>
            <person name="Zeng Q."/>
            <person name="Hung C.-Y."/>
            <person name="McMahan C."/>
            <person name="Muszewska A."/>
            <person name="Grynberg M."/>
            <person name="Mandel M.A."/>
            <person name="Kellner E.M."/>
            <person name="Barker B.M."/>
            <person name="Galgiani J.N."/>
            <person name="Orbach M.J."/>
            <person name="Kirkland T.N."/>
            <person name="Cole G.T."/>
            <person name="Henn M.R."/>
            <person name="Birren B.W."/>
            <person name="Taylor J.W."/>
        </authorList>
    </citation>
    <scope>NUCLEOTIDE SEQUENCE [LARGE SCALE GENOMIC DNA]</scope>
    <source>
        <strain evidence="3">RMSCC 3488</strain>
    </source>
</reference>